<evidence type="ECO:0000256" key="3">
    <source>
        <dbReference type="ARBA" id="ARBA00022692"/>
    </source>
</evidence>
<evidence type="ECO:0000313" key="8">
    <source>
        <dbReference type="Proteomes" id="UP001359559"/>
    </source>
</evidence>
<sequence>MEESSSILSPTQRYATAALLALALHQSQIHQSPTLAPTRHTESASGLENPQLWIHENSGLLWPVFRFLGVDEKSWHGLEGIAGSSSQFRHHLASVLKILLEGGDATSSETLDKEAALAKAVDTSASNMNTTTDSQSAGQGQKSEKTRGKDGLCDIGKKSSLEPHGETKESSPLLLLEKQASITHEIVTFEQPLKEATLISYQRKVTVLYTLLAACVADTAAEADKKGSQSRQGYDARHRVALRLLAVWLSIKLNEMEAMESMVAFSLMDLVNKEGSKEEAVVSETSWDKWKRGGIIGAAAVTGGTLMAITGGLAAPAIAHGLGALAPTLGSIIPGIGAGGFAAAATATGSAAGSVAVAASFGAAGAGLTGSKMATRIGSLEEFELKEVGGVHQGHLAVRISISGLAFEEKDFIKPWEGLNDNMERYVLQYESKILIAVSTAVQDWLRSKIASELMKDGAMLTVLSSLVTALAWPAALLATFDFIDSRWAIAVDRSDKAGKVLAEVLLKGLHGNRPVTLVGFSLGARVIFKCLQCLAEAEGDNAGIVERVVLLGAPISIRDQNWEAARKMVAGRFVNAYSTNDWTLGITFRASLLSEGLAGIQPVDLPAVENVDVTQFIEGHSSYLSMTHKIVEQLDLDNCYAVFRNGREN</sequence>
<evidence type="ECO:0000256" key="4">
    <source>
        <dbReference type="ARBA" id="ARBA00022989"/>
    </source>
</evidence>
<comment type="caution">
    <text evidence="7">The sequence shown here is derived from an EMBL/GenBank/DDBJ whole genome shotgun (WGS) entry which is preliminary data.</text>
</comment>
<dbReference type="SUPFAM" id="SSF53474">
    <property type="entry name" value="alpha/beta-Hydrolases"/>
    <property type="match status" value="1"/>
</dbReference>
<dbReference type="Gene3D" id="3.40.50.1820">
    <property type="entry name" value="alpha/beta hydrolase"/>
    <property type="match status" value="1"/>
</dbReference>
<feature type="compositionally biased region" description="Polar residues" evidence="6">
    <location>
        <begin position="126"/>
        <end position="141"/>
    </location>
</feature>
<keyword evidence="4" id="KW-1133">Transmembrane helix</keyword>
<evidence type="ECO:0000256" key="2">
    <source>
        <dbReference type="ARBA" id="ARBA00009824"/>
    </source>
</evidence>
<dbReference type="InterPro" id="IPR029058">
    <property type="entry name" value="AB_hydrolase_fold"/>
</dbReference>
<name>A0AAN9K653_CLITE</name>
<comment type="subcellular location">
    <subcellularLocation>
        <location evidence="1">Membrane</location>
        <topology evidence="1">Multi-pass membrane protein</topology>
    </subcellularLocation>
</comment>
<feature type="compositionally biased region" description="Basic and acidic residues" evidence="6">
    <location>
        <begin position="142"/>
        <end position="169"/>
    </location>
</feature>
<proteinExistence type="inferred from homology"/>
<keyword evidence="5" id="KW-0472">Membrane</keyword>
<evidence type="ECO:0000256" key="1">
    <source>
        <dbReference type="ARBA" id="ARBA00004141"/>
    </source>
</evidence>
<dbReference type="PANTHER" id="PTHR17920:SF24">
    <property type="entry name" value="ALPHA_BETA HYDROLASE-RELATED"/>
    <property type="match status" value="1"/>
</dbReference>
<dbReference type="InterPro" id="IPR007941">
    <property type="entry name" value="DUF726"/>
</dbReference>
<accession>A0AAN9K653</accession>
<dbReference type="Proteomes" id="UP001359559">
    <property type="component" value="Unassembled WGS sequence"/>
</dbReference>
<keyword evidence="3" id="KW-0812">Transmembrane</keyword>
<dbReference type="EMBL" id="JAYKXN010000002">
    <property type="protein sequence ID" value="KAK7310943.1"/>
    <property type="molecule type" value="Genomic_DNA"/>
</dbReference>
<keyword evidence="8" id="KW-1185">Reference proteome</keyword>
<dbReference type="Pfam" id="PF05277">
    <property type="entry name" value="DUF726"/>
    <property type="match status" value="1"/>
</dbReference>
<dbReference type="AlphaFoldDB" id="A0AAN9K653"/>
<evidence type="ECO:0000256" key="5">
    <source>
        <dbReference type="ARBA" id="ARBA00023136"/>
    </source>
</evidence>
<gene>
    <name evidence="7" type="ORF">RJT34_08754</name>
</gene>
<evidence type="ECO:0008006" key="9">
    <source>
        <dbReference type="Google" id="ProtNLM"/>
    </source>
</evidence>
<protein>
    <recommendedName>
        <fullName evidence="9">Transmembrane and coiled-coil domain-containing protein 4-like</fullName>
    </recommendedName>
</protein>
<evidence type="ECO:0000313" key="7">
    <source>
        <dbReference type="EMBL" id="KAK7310943.1"/>
    </source>
</evidence>
<feature type="region of interest" description="Disordered" evidence="6">
    <location>
        <begin position="126"/>
        <end position="172"/>
    </location>
</feature>
<dbReference type="PANTHER" id="PTHR17920">
    <property type="entry name" value="TRANSMEMBRANE AND COILED-COIL DOMAIN-CONTAINING PROTEIN 4 TMCO4"/>
    <property type="match status" value="1"/>
</dbReference>
<organism evidence="7 8">
    <name type="scientific">Clitoria ternatea</name>
    <name type="common">Butterfly pea</name>
    <dbReference type="NCBI Taxonomy" id="43366"/>
    <lineage>
        <taxon>Eukaryota</taxon>
        <taxon>Viridiplantae</taxon>
        <taxon>Streptophyta</taxon>
        <taxon>Embryophyta</taxon>
        <taxon>Tracheophyta</taxon>
        <taxon>Spermatophyta</taxon>
        <taxon>Magnoliopsida</taxon>
        <taxon>eudicotyledons</taxon>
        <taxon>Gunneridae</taxon>
        <taxon>Pentapetalae</taxon>
        <taxon>rosids</taxon>
        <taxon>fabids</taxon>
        <taxon>Fabales</taxon>
        <taxon>Fabaceae</taxon>
        <taxon>Papilionoideae</taxon>
        <taxon>50 kb inversion clade</taxon>
        <taxon>NPAAA clade</taxon>
        <taxon>indigoferoid/millettioid clade</taxon>
        <taxon>Phaseoleae</taxon>
        <taxon>Clitoria</taxon>
    </lineage>
</organism>
<reference evidence="7 8" key="1">
    <citation type="submission" date="2024-01" db="EMBL/GenBank/DDBJ databases">
        <title>The genomes of 5 underutilized Papilionoideae crops provide insights into root nodulation and disease resistance.</title>
        <authorList>
            <person name="Yuan L."/>
        </authorList>
    </citation>
    <scope>NUCLEOTIDE SEQUENCE [LARGE SCALE GENOMIC DNA]</scope>
    <source>
        <strain evidence="7">LY-2023</strain>
        <tissue evidence="7">Leaf</tissue>
    </source>
</reference>
<comment type="similarity">
    <text evidence="2">Belongs to the TMCO4 family.</text>
</comment>
<dbReference type="GO" id="GO:0016020">
    <property type="term" value="C:membrane"/>
    <property type="evidence" value="ECO:0007669"/>
    <property type="project" value="UniProtKB-SubCell"/>
</dbReference>
<evidence type="ECO:0000256" key="6">
    <source>
        <dbReference type="SAM" id="MobiDB-lite"/>
    </source>
</evidence>